<accession>A0ACC0W175</accession>
<evidence type="ECO:0000313" key="1">
    <source>
        <dbReference type="EMBL" id="KAI9912502.1"/>
    </source>
</evidence>
<name>A0ACC0W175_9STRA</name>
<reference evidence="1 2" key="1">
    <citation type="journal article" date="2022" name="bioRxiv">
        <title>The genome of the oomycete Peronosclerospora sorghi, a cosmopolitan pathogen of maize and sorghum, is inflated with dispersed pseudogenes.</title>
        <authorList>
            <person name="Fletcher K."/>
            <person name="Martin F."/>
            <person name="Isakeit T."/>
            <person name="Cavanaugh K."/>
            <person name="Magill C."/>
            <person name="Michelmore R."/>
        </authorList>
    </citation>
    <scope>NUCLEOTIDE SEQUENCE [LARGE SCALE GENOMIC DNA]</scope>
    <source>
        <strain evidence="1">P6</strain>
    </source>
</reference>
<proteinExistence type="predicted"/>
<dbReference type="Proteomes" id="UP001163321">
    <property type="component" value="Chromosome 4"/>
</dbReference>
<keyword evidence="2" id="KW-1185">Reference proteome</keyword>
<protein>
    <submittedName>
        <fullName evidence="1">Uncharacterized protein</fullName>
    </submittedName>
</protein>
<gene>
    <name evidence="1" type="ORF">PsorP6_006180</name>
</gene>
<dbReference type="EMBL" id="CM047583">
    <property type="protein sequence ID" value="KAI9912502.1"/>
    <property type="molecule type" value="Genomic_DNA"/>
</dbReference>
<organism evidence="1 2">
    <name type="scientific">Peronosclerospora sorghi</name>
    <dbReference type="NCBI Taxonomy" id="230839"/>
    <lineage>
        <taxon>Eukaryota</taxon>
        <taxon>Sar</taxon>
        <taxon>Stramenopiles</taxon>
        <taxon>Oomycota</taxon>
        <taxon>Peronosporomycetes</taxon>
        <taxon>Peronosporales</taxon>
        <taxon>Peronosporaceae</taxon>
        <taxon>Peronosclerospora</taxon>
    </lineage>
</organism>
<evidence type="ECO:0000313" key="2">
    <source>
        <dbReference type="Proteomes" id="UP001163321"/>
    </source>
</evidence>
<comment type="caution">
    <text evidence="1">The sequence shown here is derived from an EMBL/GenBank/DDBJ whole genome shotgun (WGS) entry which is preliminary data.</text>
</comment>
<sequence>MCLETRAHSWNRLSLQPASRTGAISVAGVKKYAKVNDAHDEKSLAVLAAANMDFDRLDLFQSVRMTANASWPLRFQKKLVVFMSFTPSSFSYRMDSESDKEARIWMSIQTKTHDEFVGVVTAINERGDMHAIEVASNELAKSHLRHLAGPRPENITNERLFRLEVPERPGALKYFLDTLRYVPPLVCFPRRHEKLGRPPSMLGRGSASARQWNASLFHYRNNGADVGRVLIGFQVPRTDDAAFHTFLRYVGFRYEEETHNVADMNPKP</sequence>